<dbReference type="VEuPathDB" id="FungiDB:MMYC01_207658"/>
<proteinExistence type="predicted"/>
<dbReference type="OrthoDB" id="4575180at2759"/>
<keyword evidence="2" id="KW-1133">Transmembrane helix</keyword>
<evidence type="ECO:0000256" key="3">
    <source>
        <dbReference type="SAM" id="SignalP"/>
    </source>
</evidence>
<dbReference type="EMBL" id="LCTW02000277">
    <property type="protein sequence ID" value="KXX75352.1"/>
    <property type="molecule type" value="Genomic_DNA"/>
</dbReference>
<evidence type="ECO:0000313" key="5">
    <source>
        <dbReference type="Proteomes" id="UP000078237"/>
    </source>
</evidence>
<feature type="compositionally biased region" description="Polar residues" evidence="1">
    <location>
        <begin position="160"/>
        <end position="173"/>
    </location>
</feature>
<dbReference type="Proteomes" id="UP000078237">
    <property type="component" value="Unassembled WGS sequence"/>
</dbReference>
<keyword evidence="2" id="KW-0472">Membrane</keyword>
<accession>A0A175VVQ2</accession>
<evidence type="ECO:0000256" key="2">
    <source>
        <dbReference type="SAM" id="Phobius"/>
    </source>
</evidence>
<sequence length="184" mass="20283">MKASSLYIALGAAHLVTCTPVPIAPREQPDDVSDISSREFKHKNSTNDILSSPDSIPPLSKHQVPTVGSARPSRGQIIHDPVPGQIDDIDDIDDIDAVELDNEFEPTGPLYQPEPETTERNDKLVVYLAFAFLLMVVVMETGKTIFRRQGALRLEDNPVEPSTSVRESLPQSEATEDEKQRLPA</sequence>
<evidence type="ECO:0000256" key="1">
    <source>
        <dbReference type="SAM" id="MobiDB-lite"/>
    </source>
</evidence>
<name>A0A175VVQ2_9PEZI</name>
<keyword evidence="2" id="KW-0812">Transmembrane</keyword>
<comment type="caution">
    <text evidence="4">The sequence shown here is derived from an EMBL/GenBank/DDBJ whole genome shotgun (WGS) entry which is preliminary data.</text>
</comment>
<keyword evidence="3" id="KW-0732">Signal</keyword>
<feature type="region of interest" description="Disordered" evidence="1">
    <location>
        <begin position="155"/>
        <end position="184"/>
    </location>
</feature>
<dbReference type="AlphaFoldDB" id="A0A175VVQ2"/>
<organism evidence="4 5">
    <name type="scientific">Madurella mycetomatis</name>
    <dbReference type="NCBI Taxonomy" id="100816"/>
    <lineage>
        <taxon>Eukaryota</taxon>
        <taxon>Fungi</taxon>
        <taxon>Dikarya</taxon>
        <taxon>Ascomycota</taxon>
        <taxon>Pezizomycotina</taxon>
        <taxon>Sordariomycetes</taxon>
        <taxon>Sordariomycetidae</taxon>
        <taxon>Sordariales</taxon>
        <taxon>Sordariales incertae sedis</taxon>
        <taxon>Madurella</taxon>
    </lineage>
</organism>
<feature type="region of interest" description="Disordered" evidence="1">
    <location>
        <begin position="22"/>
        <end position="89"/>
    </location>
</feature>
<feature type="signal peptide" evidence="3">
    <location>
        <begin position="1"/>
        <end position="18"/>
    </location>
</feature>
<feature type="transmembrane region" description="Helical" evidence="2">
    <location>
        <begin position="124"/>
        <end position="146"/>
    </location>
</feature>
<protein>
    <submittedName>
        <fullName evidence="4">Uncharacterized protein</fullName>
    </submittedName>
</protein>
<gene>
    <name evidence="4" type="ORF">MMYC01_207658</name>
</gene>
<feature type="chain" id="PRO_5008043352" evidence="3">
    <location>
        <begin position="19"/>
        <end position="184"/>
    </location>
</feature>
<feature type="compositionally biased region" description="Low complexity" evidence="1">
    <location>
        <begin position="48"/>
        <end position="60"/>
    </location>
</feature>
<reference evidence="4 5" key="1">
    <citation type="journal article" date="2016" name="Genome Announc.">
        <title>Genome Sequence of Madurella mycetomatis mm55, Isolated from a Human Mycetoma Case in Sudan.</title>
        <authorList>
            <person name="Smit S."/>
            <person name="Derks M.F."/>
            <person name="Bervoets S."/>
            <person name="Fahal A."/>
            <person name="van Leeuwen W."/>
            <person name="van Belkum A."/>
            <person name="van de Sande W.W."/>
        </authorList>
    </citation>
    <scope>NUCLEOTIDE SEQUENCE [LARGE SCALE GENOMIC DNA]</scope>
    <source>
        <strain evidence="5">mm55</strain>
    </source>
</reference>
<keyword evidence="5" id="KW-1185">Reference proteome</keyword>
<evidence type="ECO:0000313" key="4">
    <source>
        <dbReference type="EMBL" id="KXX75352.1"/>
    </source>
</evidence>